<feature type="domain" description="BPL/LPL catalytic" evidence="8">
    <location>
        <begin position="27"/>
        <end position="218"/>
    </location>
</feature>
<proteinExistence type="predicted"/>
<name>A0ABR6E9M0_9LACO</name>
<dbReference type="Pfam" id="PF10437">
    <property type="entry name" value="Lip_prot_lig_C"/>
    <property type="match status" value="1"/>
</dbReference>
<dbReference type="EMBL" id="JACIUZ010000041">
    <property type="protein sequence ID" value="MBB1063499.1"/>
    <property type="molecule type" value="Genomic_DNA"/>
</dbReference>
<gene>
    <name evidence="9" type="ORF">H5R64_06970</name>
</gene>
<dbReference type="Proteomes" id="UP000544052">
    <property type="component" value="Unassembled WGS sequence"/>
</dbReference>
<evidence type="ECO:0000256" key="3">
    <source>
        <dbReference type="ARBA" id="ARBA00012367"/>
    </source>
</evidence>
<keyword evidence="6" id="KW-0067">ATP-binding</keyword>
<comment type="catalytic activity">
    <reaction evidence="7">
        <text>L-lysyl-[lipoyl-carrier protein] + (R)-lipoate + ATP = N(6)-[(R)-lipoyl]-L-lysyl-[lipoyl-carrier protein] + AMP + diphosphate + H(+)</text>
        <dbReference type="Rhea" id="RHEA:49288"/>
        <dbReference type="Rhea" id="RHEA-COMP:10500"/>
        <dbReference type="Rhea" id="RHEA-COMP:10502"/>
        <dbReference type="ChEBI" id="CHEBI:15378"/>
        <dbReference type="ChEBI" id="CHEBI:29969"/>
        <dbReference type="ChEBI" id="CHEBI:30616"/>
        <dbReference type="ChEBI" id="CHEBI:33019"/>
        <dbReference type="ChEBI" id="CHEBI:83088"/>
        <dbReference type="ChEBI" id="CHEBI:83099"/>
        <dbReference type="ChEBI" id="CHEBI:456215"/>
        <dbReference type="EC" id="6.3.1.20"/>
    </reaction>
</comment>
<dbReference type="PANTHER" id="PTHR12561:SF3">
    <property type="entry name" value="LIPOYLTRANSFERASE 1, MITOCHONDRIAL"/>
    <property type="match status" value="1"/>
</dbReference>
<dbReference type="CDD" id="cd16443">
    <property type="entry name" value="LplA"/>
    <property type="match status" value="1"/>
</dbReference>
<evidence type="ECO:0000256" key="1">
    <source>
        <dbReference type="ARBA" id="ARBA00005085"/>
    </source>
</evidence>
<sequence>MRYVSMTSRNIGMNLATEQYLMNDKDFGREPLVLFYYEEPCIIVGRNQNTLEEINQDYVREHNIRVTRRLSGGGAVYQDLGNLCFSFVVPSDSEEFGDFKSFTKPIVDVLHKMGATTAEVSGRNDILVDGKKFSGNAMYSRNGKTFSHGTLMLNVDLNVVADALHVAKDKIASKGIKSVRSRVTNLRPFLDKKYQNIDVPTFRDALIKGLFHVDSLDEIKEKQYEITPEDQKKINEIYEQYYNNWDWVYGKSPEFTLKRRKHFDMGTIDARLDVKDGVIKNIKFYGDFFGPEDVSALADKLQGVKYDHDVIAKVLNENGTQQYITGIPTDQITDLLA</sequence>
<evidence type="ECO:0000313" key="9">
    <source>
        <dbReference type="EMBL" id="MBB1063499.1"/>
    </source>
</evidence>
<comment type="pathway">
    <text evidence="2">Protein modification; protein lipoylation via exogenous pathway; protein N(6)-(lipoyl)lysine from lipoate: step 1/2.</text>
</comment>
<protein>
    <recommendedName>
        <fullName evidence="3">lipoate--protein ligase</fullName>
        <ecNumber evidence="3">6.3.1.20</ecNumber>
    </recommendedName>
</protein>
<evidence type="ECO:0000259" key="8">
    <source>
        <dbReference type="PROSITE" id="PS51733"/>
    </source>
</evidence>
<dbReference type="NCBIfam" id="TIGR00545">
    <property type="entry name" value="lipoyltrans"/>
    <property type="match status" value="1"/>
</dbReference>
<dbReference type="InterPro" id="IPR004562">
    <property type="entry name" value="LipoylTrfase_LipoateP_Ligase"/>
</dbReference>
<keyword evidence="4 9" id="KW-0436">Ligase</keyword>
<evidence type="ECO:0000256" key="2">
    <source>
        <dbReference type="ARBA" id="ARBA00005124"/>
    </source>
</evidence>
<evidence type="ECO:0000313" key="10">
    <source>
        <dbReference type="Proteomes" id="UP000544052"/>
    </source>
</evidence>
<evidence type="ECO:0000256" key="4">
    <source>
        <dbReference type="ARBA" id="ARBA00022598"/>
    </source>
</evidence>
<dbReference type="Pfam" id="PF21948">
    <property type="entry name" value="LplA-B_cat"/>
    <property type="match status" value="1"/>
</dbReference>
<organism evidence="9 10">
    <name type="scientific">Limosilactobacillus fastidiosus</name>
    <dbReference type="NCBI Taxonomy" id="2759855"/>
    <lineage>
        <taxon>Bacteria</taxon>
        <taxon>Bacillati</taxon>
        <taxon>Bacillota</taxon>
        <taxon>Bacilli</taxon>
        <taxon>Lactobacillales</taxon>
        <taxon>Lactobacillaceae</taxon>
        <taxon>Limosilactobacillus</taxon>
    </lineage>
</organism>
<dbReference type="GO" id="GO:0016979">
    <property type="term" value="F:lipoate-protein ligase activity"/>
    <property type="evidence" value="ECO:0007669"/>
    <property type="project" value="UniProtKB-EC"/>
</dbReference>
<dbReference type="InterPro" id="IPR019491">
    <property type="entry name" value="Lipoate_protein_ligase_C"/>
</dbReference>
<dbReference type="Gene3D" id="3.30.930.10">
    <property type="entry name" value="Bira Bifunctional Protein, Domain 2"/>
    <property type="match status" value="1"/>
</dbReference>
<accession>A0ABR6E9M0</accession>
<evidence type="ECO:0000256" key="6">
    <source>
        <dbReference type="ARBA" id="ARBA00022840"/>
    </source>
</evidence>
<evidence type="ECO:0000256" key="5">
    <source>
        <dbReference type="ARBA" id="ARBA00022741"/>
    </source>
</evidence>
<comment type="caution">
    <text evidence="9">The sequence shown here is derived from an EMBL/GenBank/DDBJ whole genome shotgun (WGS) entry which is preliminary data.</text>
</comment>
<dbReference type="EC" id="6.3.1.20" evidence="3"/>
<comment type="pathway">
    <text evidence="1">Protein modification; protein lipoylation via exogenous pathway; protein N(6)-(lipoyl)lysine from lipoate: step 2/2.</text>
</comment>
<evidence type="ECO:0000256" key="7">
    <source>
        <dbReference type="ARBA" id="ARBA00048037"/>
    </source>
</evidence>
<reference evidence="9 10" key="1">
    <citation type="submission" date="2020-07" db="EMBL/GenBank/DDBJ databases">
        <title>Description of Limosilactobacillus balticus sp. nov., Limosilactobacillus agrestis sp. nov., Limosilactobacillus albertensis sp. nov., Limosilactobacillus rudii sp. nov., Limosilactobacillus fastidiosus sp. nov., five novel Limosilactobacillus species isolated from the vertebrate gastrointestinal tract, and proposal of 6 subspecies of Limosilactobacillus reuteri adapted to the gastrointestinal tract of specific vertebrate hosts.</title>
        <authorList>
            <person name="Li F."/>
            <person name="Cheng C."/>
            <person name="Zheng J."/>
            <person name="Quevedo R.M."/>
            <person name="Li J."/>
            <person name="Roos S."/>
            <person name="Gaenzle M.G."/>
            <person name="Walter J."/>
        </authorList>
    </citation>
    <scope>NUCLEOTIDE SEQUENCE [LARGE SCALE GENOMIC DNA]</scope>
    <source>
        <strain evidence="9 10">WF-MO7-1</strain>
    </source>
</reference>
<dbReference type="PANTHER" id="PTHR12561">
    <property type="entry name" value="LIPOATE-PROTEIN LIGASE"/>
    <property type="match status" value="1"/>
</dbReference>
<dbReference type="PROSITE" id="PS51733">
    <property type="entry name" value="BPL_LPL_CATALYTIC"/>
    <property type="match status" value="1"/>
</dbReference>
<dbReference type="RefSeq" id="WP_182583105.1">
    <property type="nucleotide sequence ID" value="NZ_JACIUZ010000041.1"/>
</dbReference>
<dbReference type="SUPFAM" id="SSF55681">
    <property type="entry name" value="Class II aaRS and biotin synthetases"/>
    <property type="match status" value="1"/>
</dbReference>
<dbReference type="InterPro" id="IPR045864">
    <property type="entry name" value="aa-tRNA-synth_II/BPL/LPL"/>
</dbReference>
<dbReference type="InterPro" id="IPR004143">
    <property type="entry name" value="BPL_LPL_catalytic"/>
</dbReference>
<dbReference type="SUPFAM" id="SSF82649">
    <property type="entry name" value="SufE/NifU"/>
    <property type="match status" value="1"/>
</dbReference>
<keyword evidence="5" id="KW-0547">Nucleotide-binding</keyword>
<dbReference type="Gene3D" id="3.30.390.50">
    <property type="entry name" value="CO dehydrogenase flavoprotein, C-terminal domain"/>
    <property type="match status" value="1"/>
</dbReference>
<keyword evidence="10" id="KW-1185">Reference proteome</keyword>